<organism evidence="1 2">
    <name type="scientific">Cymbomonas tetramitiformis</name>
    <dbReference type="NCBI Taxonomy" id="36881"/>
    <lineage>
        <taxon>Eukaryota</taxon>
        <taxon>Viridiplantae</taxon>
        <taxon>Chlorophyta</taxon>
        <taxon>Pyramimonadophyceae</taxon>
        <taxon>Pyramimonadales</taxon>
        <taxon>Pyramimonadaceae</taxon>
        <taxon>Cymbomonas</taxon>
    </lineage>
</organism>
<dbReference type="PANTHER" id="PTHR46936:SF1">
    <property type="entry name" value="ARABINOSYLTRANSFERASE XEG113"/>
    <property type="match status" value="1"/>
</dbReference>
<dbReference type="Proteomes" id="UP001190700">
    <property type="component" value="Unassembled WGS sequence"/>
</dbReference>
<comment type="caution">
    <text evidence="1">The sequence shown here is derived from an EMBL/GenBank/DDBJ whole genome shotgun (WGS) entry which is preliminary data.</text>
</comment>
<gene>
    <name evidence="1" type="ORF">CYMTET_54441</name>
</gene>
<dbReference type="EMBL" id="LGRX02035309">
    <property type="protein sequence ID" value="KAK3235360.1"/>
    <property type="molecule type" value="Genomic_DNA"/>
</dbReference>
<reference evidence="1 2" key="1">
    <citation type="journal article" date="2015" name="Genome Biol. Evol.">
        <title>Comparative Genomics of a Bacterivorous Green Alga Reveals Evolutionary Causalities and Consequences of Phago-Mixotrophic Mode of Nutrition.</title>
        <authorList>
            <person name="Burns J.A."/>
            <person name="Paasch A."/>
            <person name="Narechania A."/>
            <person name="Kim E."/>
        </authorList>
    </citation>
    <scope>NUCLEOTIDE SEQUENCE [LARGE SCALE GENOMIC DNA]</scope>
    <source>
        <strain evidence="1 2">PLY_AMNH</strain>
    </source>
</reference>
<sequence length="93" mass="11001">MSPYQRLLVKAFSKYSSQKVLAFDSMSVETFGGFADPKDLELFKKRTIQYAGLWCCIHAHPGHIWYDFWFDEIPHKDRHNRLWETPWVPKAGP</sequence>
<dbReference type="GO" id="GO:0052325">
    <property type="term" value="P:cell wall pectin biosynthetic process"/>
    <property type="evidence" value="ECO:0007669"/>
    <property type="project" value="TreeGrafter"/>
</dbReference>
<keyword evidence="2" id="KW-1185">Reference proteome</keyword>
<proteinExistence type="predicted"/>
<protein>
    <submittedName>
        <fullName evidence="1">Uncharacterized protein</fullName>
    </submittedName>
</protein>
<dbReference type="InterPro" id="IPR053250">
    <property type="entry name" value="Glycosyltransferase_77"/>
</dbReference>
<name>A0AAE0EQQ9_9CHLO</name>
<dbReference type="PANTHER" id="PTHR46936">
    <property type="entry name" value="ARABINOSYLTRANSFERASE XEG113"/>
    <property type="match status" value="1"/>
</dbReference>
<accession>A0AAE0EQQ9</accession>
<evidence type="ECO:0000313" key="2">
    <source>
        <dbReference type="Proteomes" id="UP001190700"/>
    </source>
</evidence>
<dbReference type="AlphaFoldDB" id="A0AAE0EQQ9"/>
<dbReference type="GO" id="GO:0052636">
    <property type="term" value="F:arabinosyltransferase activity"/>
    <property type="evidence" value="ECO:0007669"/>
    <property type="project" value="TreeGrafter"/>
</dbReference>
<dbReference type="GO" id="GO:0005794">
    <property type="term" value="C:Golgi apparatus"/>
    <property type="evidence" value="ECO:0007669"/>
    <property type="project" value="TreeGrafter"/>
</dbReference>
<evidence type="ECO:0000313" key="1">
    <source>
        <dbReference type="EMBL" id="KAK3235360.1"/>
    </source>
</evidence>